<evidence type="ECO:0000256" key="6">
    <source>
        <dbReference type="SAM" id="MobiDB-lite"/>
    </source>
</evidence>
<dbReference type="FunFam" id="2.60.200.20:FF:000034">
    <property type="entry name" value="kinesin-like protein KIF28P"/>
    <property type="match status" value="1"/>
</dbReference>
<keyword evidence="9" id="KW-1185">Reference proteome</keyword>
<accession>A0A7M7JTH7</accession>
<evidence type="ECO:0000256" key="4">
    <source>
        <dbReference type="ARBA" id="ARBA00023212"/>
    </source>
</evidence>
<dbReference type="GO" id="GO:0005871">
    <property type="term" value="C:kinesin complex"/>
    <property type="evidence" value="ECO:0007669"/>
    <property type="project" value="TreeGrafter"/>
</dbReference>
<dbReference type="GO" id="GO:0016887">
    <property type="term" value="F:ATP hydrolysis activity"/>
    <property type="evidence" value="ECO:0007669"/>
    <property type="project" value="TreeGrafter"/>
</dbReference>
<keyword evidence="4" id="KW-0963">Cytoplasm</keyword>
<dbReference type="SUPFAM" id="SSF52540">
    <property type="entry name" value="P-loop containing nucleoside triphosphate hydrolases"/>
    <property type="match status" value="1"/>
</dbReference>
<evidence type="ECO:0000259" key="7">
    <source>
        <dbReference type="PROSITE" id="PS50067"/>
    </source>
</evidence>
<dbReference type="GO" id="GO:0005524">
    <property type="term" value="F:ATP binding"/>
    <property type="evidence" value="ECO:0007669"/>
    <property type="project" value="UniProtKB-UniRule"/>
</dbReference>
<dbReference type="Proteomes" id="UP000594260">
    <property type="component" value="Unplaced"/>
</dbReference>
<dbReference type="AlphaFoldDB" id="A0A7M7JTH7"/>
<feature type="domain" description="Kinesin motor" evidence="7">
    <location>
        <begin position="100"/>
        <end position="484"/>
    </location>
</feature>
<evidence type="ECO:0000256" key="1">
    <source>
        <dbReference type="ARBA" id="ARBA00004245"/>
    </source>
</evidence>
<dbReference type="SUPFAM" id="SSF49562">
    <property type="entry name" value="C2 domain (Calcium/lipid-binding domain, CaLB)"/>
    <property type="match status" value="1"/>
</dbReference>
<feature type="compositionally biased region" description="Polar residues" evidence="6">
    <location>
        <begin position="17"/>
        <end position="32"/>
    </location>
</feature>
<dbReference type="InParanoid" id="A0A7M7JTH7"/>
<feature type="binding site" evidence="5">
    <location>
        <begin position="212"/>
        <end position="219"/>
    </location>
    <ligand>
        <name>ATP</name>
        <dbReference type="ChEBI" id="CHEBI:30616"/>
    </ligand>
</feature>
<keyword evidence="5" id="KW-0505">Motor protein</keyword>
<feature type="region of interest" description="Disordered" evidence="6">
    <location>
        <begin position="16"/>
        <end position="39"/>
    </location>
</feature>
<dbReference type="RefSeq" id="XP_022656572.1">
    <property type="nucleotide sequence ID" value="XM_022800837.1"/>
</dbReference>
<dbReference type="GeneID" id="111248446"/>
<dbReference type="InterPro" id="IPR036961">
    <property type="entry name" value="Kinesin_motor_dom_sf"/>
</dbReference>
<feature type="region of interest" description="Disordered" evidence="6">
    <location>
        <begin position="409"/>
        <end position="429"/>
    </location>
</feature>
<evidence type="ECO:0000256" key="3">
    <source>
        <dbReference type="ARBA" id="ARBA00022840"/>
    </source>
</evidence>
<sequence length="1094" mass="124317">MSKISLHSVNEEIFPDRTSSSAKASSVPTKASTPIKRPFTGTVNTKTEIRRFSLASDKILSGLYSQRSSFISKSQLSLLDRAKQRDESRKITLPVEERVPVRVAIRVRPFVVFRSLTGGYLRKPAICVSMDAHEVRLLNSDHSPSRMQRFPFERCYWSHDGFVRLDNGYLSADSDHERGQQYATQGIIHIQIGQEIVKCLWDGLDSTIIAYGESGSGKSYTLFGTAENKGLALRIYDDLFYQSEKRRITDKDLLWVEVTFSVFEIFDEQAIDLLAEKIKPLNFYKCPKTGYFIQELVEYSIATYKELAAIIERALVNRAVHATSTRRETKYGNLVLRLRLDQRRKMHNKELCRSSTITIIEAAGSELATLAEDPDSNDQWALAAKQFNESLLALEGCLRAWAAQSEKNEATTVSEEENQNTQITGVSKPSKARVPFEDSVLTKLLQKALGLNAYVYMIATIAPEDTSYRTTLRTLQFAEVAKVGVVTVKRNEIFFNDLQKDLKTDIEASKKKLESLQKEERSDDVKKSVEVTKALIKEYEKRMARLKEPLNERMQATELFIQSITSTFGEEGDKKRLPHLSNLSMDPMASDRILHFVFNGDVTVGNDKDNTAVLVGPGIEPIHAVLSRAPSGNIQIEPVSRTAKLLINGHTISKRTELKNNDRILFGSRHVYVYRNPKEEPRTVHFADEPDINYWSAFEEIISNNGIVFSTDNTLEAGVLNRRMLEVLPQIGEANVMAEELEKDVKYDVQLVTPEMQGRLDGQTEIFVSVFHTRYNQRFEWTLRTFEMRLLAMRKLYRRGEQGQNIDVPECADPFFENTDADVRIGTARLYLQPLMYFVRVRENLEVVNFRGEPVGFVETELVPCNDYGDEYTEEDNVFIDNPSELVGKNLSFLVKIHCCKNLPKGYTAIYCCYALFPGDERVSTERVSGSTDPEFGHERFFSFKPANESLLAQLADSYAAVHVMGRQATVELAVIRANKEQIARQKMQNDLMQQTNALMEGFRINGREVDPTKQSVIVELLLMKKQQARQSQKIENLRRLVQSAEQHRHKRVPTSAIRDLLLVSSAEAAEEVISKLDVYESELSKASSLCSIQ</sequence>
<comment type="subcellular location">
    <subcellularLocation>
        <location evidence="1">Cytoplasm</location>
        <location evidence="1">Cytoskeleton</location>
    </subcellularLocation>
</comment>
<keyword evidence="3 5" id="KW-0067">ATP-binding</keyword>
<dbReference type="Gene3D" id="3.40.850.10">
    <property type="entry name" value="Kinesin motor domain"/>
    <property type="match status" value="1"/>
</dbReference>
<reference evidence="8" key="1">
    <citation type="submission" date="2021-01" db="UniProtKB">
        <authorList>
            <consortium name="EnsemblMetazoa"/>
        </authorList>
    </citation>
    <scope>IDENTIFICATION</scope>
</reference>
<keyword evidence="2 5" id="KW-0547">Nucleotide-binding</keyword>
<keyword evidence="4" id="KW-0206">Cytoskeleton</keyword>
<dbReference type="InterPro" id="IPR000253">
    <property type="entry name" value="FHA_dom"/>
</dbReference>
<comment type="similarity">
    <text evidence="5">Belongs to the TRAFAC class myosin-kinesin ATPase superfamily. Kinesin family.</text>
</comment>
<dbReference type="EnsemblMetazoa" id="XM_022800837">
    <property type="protein sequence ID" value="XP_022656572"/>
    <property type="gene ID" value="LOC111248446"/>
</dbReference>
<dbReference type="KEGG" id="vde:111248446"/>
<dbReference type="GO" id="GO:0007018">
    <property type="term" value="P:microtubule-based movement"/>
    <property type="evidence" value="ECO:0007669"/>
    <property type="project" value="InterPro"/>
</dbReference>
<dbReference type="GO" id="GO:0005874">
    <property type="term" value="C:microtubule"/>
    <property type="evidence" value="ECO:0007669"/>
    <property type="project" value="TreeGrafter"/>
</dbReference>
<dbReference type="Gene3D" id="2.60.200.20">
    <property type="match status" value="1"/>
</dbReference>
<evidence type="ECO:0000313" key="8">
    <source>
        <dbReference type="EnsemblMetazoa" id="XP_022656572"/>
    </source>
</evidence>
<dbReference type="OMA" id="GFKMNGR"/>
<dbReference type="PANTHER" id="PTHR24115">
    <property type="entry name" value="KINESIN-RELATED"/>
    <property type="match status" value="1"/>
</dbReference>
<dbReference type="InterPro" id="IPR001752">
    <property type="entry name" value="Kinesin_motor_dom"/>
</dbReference>
<evidence type="ECO:0000256" key="5">
    <source>
        <dbReference type="PROSITE-ProRule" id="PRU00283"/>
    </source>
</evidence>
<dbReference type="SMART" id="SM00129">
    <property type="entry name" value="KISc"/>
    <property type="match status" value="1"/>
</dbReference>
<dbReference type="InterPro" id="IPR035892">
    <property type="entry name" value="C2_domain_sf"/>
</dbReference>
<evidence type="ECO:0000313" key="9">
    <source>
        <dbReference type="Proteomes" id="UP000594260"/>
    </source>
</evidence>
<dbReference type="PROSITE" id="PS50067">
    <property type="entry name" value="KINESIN_MOTOR_2"/>
    <property type="match status" value="1"/>
</dbReference>
<dbReference type="InterPro" id="IPR027417">
    <property type="entry name" value="P-loop_NTPase"/>
</dbReference>
<dbReference type="GO" id="GO:0008017">
    <property type="term" value="F:microtubule binding"/>
    <property type="evidence" value="ECO:0007669"/>
    <property type="project" value="InterPro"/>
</dbReference>
<dbReference type="Pfam" id="PF00498">
    <property type="entry name" value="FHA"/>
    <property type="match status" value="1"/>
</dbReference>
<proteinExistence type="inferred from homology"/>
<dbReference type="GO" id="GO:0003777">
    <property type="term" value="F:microtubule motor activity"/>
    <property type="evidence" value="ECO:0007669"/>
    <property type="project" value="InterPro"/>
</dbReference>
<dbReference type="Pfam" id="PF00225">
    <property type="entry name" value="Kinesin"/>
    <property type="match status" value="1"/>
</dbReference>
<dbReference type="InterPro" id="IPR008984">
    <property type="entry name" value="SMAD_FHA_dom_sf"/>
</dbReference>
<name>A0A7M7JTH7_VARDE</name>
<dbReference type="PRINTS" id="PR00380">
    <property type="entry name" value="KINESINHEAVY"/>
</dbReference>
<organism evidence="8 9">
    <name type="scientific">Varroa destructor</name>
    <name type="common">Honeybee mite</name>
    <dbReference type="NCBI Taxonomy" id="109461"/>
    <lineage>
        <taxon>Eukaryota</taxon>
        <taxon>Metazoa</taxon>
        <taxon>Ecdysozoa</taxon>
        <taxon>Arthropoda</taxon>
        <taxon>Chelicerata</taxon>
        <taxon>Arachnida</taxon>
        <taxon>Acari</taxon>
        <taxon>Parasitiformes</taxon>
        <taxon>Mesostigmata</taxon>
        <taxon>Gamasina</taxon>
        <taxon>Dermanyssoidea</taxon>
        <taxon>Varroidae</taxon>
        <taxon>Varroa</taxon>
    </lineage>
</organism>
<dbReference type="OrthoDB" id="3176171at2759"/>
<dbReference type="SUPFAM" id="SSF49879">
    <property type="entry name" value="SMAD/FHA domain"/>
    <property type="match status" value="1"/>
</dbReference>
<dbReference type="InterPro" id="IPR027640">
    <property type="entry name" value="Kinesin-like_fam"/>
</dbReference>
<protein>
    <recommendedName>
        <fullName evidence="7">Kinesin motor domain-containing protein</fullName>
    </recommendedName>
</protein>
<evidence type="ECO:0000256" key="2">
    <source>
        <dbReference type="ARBA" id="ARBA00022741"/>
    </source>
</evidence>